<dbReference type="Proteomes" id="UP000183410">
    <property type="component" value="Unassembled WGS sequence"/>
</dbReference>
<protein>
    <submittedName>
        <fullName evidence="1">Uncharacterized protein</fullName>
    </submittedName>
</protein>
<dbReference type="AlphaFoldDB" id="A0A1I2EDW6"/>
<sequence>MPYQASDPAFFGHIGKDMIFPSFLYMSRTETRRAAKGRRQPFHLEIKMAIGRGLAVRISCQTRKAVL</sequence>
<accession>A0A1I2EDW6</accession>
<gene>
    <name evidence="1" type="ORF">SAMN04487969_10957</name>
</gene>
<dbReference type="EMBL" id="FONN01000009">
    <property type="protein sequence ID" value="SFE91244.1"/>
    <property type="molecule type" value="Genomic_DNA"/>
</dbReference>
<evidence type="ECO:0000313" key="2">
    <source>
        <dbReference type="Proteomes" id="UP000183410"/>
    </source>
</evidence>
<evidence type="ECO:0000313" key="1">
    <source>
        <dbReference type="EMBL" id="SFE91244.1"/>
    </source>
</evidence>
<reference evidence="2" key="1">
    <citation type="submission" date="2016-10" db="EMBL/GenBank/DDBJ databases">
        <authorList>
            <person name="Varghese N."/>
            <person name="Submissions S."/>
        </authorList>
    </citation>
    <scope>NUCLEOTIDE SEQUENCE [LARGE SCALE GENOMIC DNA]</scope>
    <source>
        <strain evidence="2">CGMCC 1.10223</strain>
    </source>
</reference>
<organism evidence="1 2">
    <name type="scientific">Paenibacillus algorifonticola</name>
    <dbReference type="NCBI Taxonomy" id="684063"/>
    <lineage>
        <taxon>Bacteria</taxon>
        <taxon>Bacillati</taxon>
        <taxon>Bacillota</taxon>
        <taxon>Bacilli</taxon>
        <taxon>Bacillales</taxon>
        <taxon>Paenibacillaceae</taxon>
        <taxon>Paenibacillus</taxon>
    </lineage>
</organism>
<keyword evidence="2" id="KW-1185">Reference proteome</keyword>
<proteinExistence type="predicted"/>
<name>A0A1I2EDW6_9BACL</name>